<name>M1Q4S4_METMZ</name>
<dbReference type="AlphaFoldDB" id="M1Q4S4"/>
<evidence type="ECO:0000313" key="2">
    <source>
        <dbReference type="Proteomes" id="UP000011718"/>
    </source>
</evidence>
<gene>
    <name evidence="1" type="ORF">MmTuc01_1987</name>
</gene>
<protein>
    <submittedName>
        <fullName evidence="1">Uncharacterized protein</fullName>
    </submittedName>
</protein>
<organism evidence="1 2">
    <name type="scientific">Methanosarcina mazei Tuc01</name>
    <dbReference type="NCBI Taxonomy" id="1236903"/>
    <lineage>
        <taxon>Archaea</taxon>
        <taxon>Methanobacteriati</taxon>
        <taxon>Methanobacteriota</taxon>
        <taxon>Stenosarchaea group</taxon>
        <taxon>Methanomicrobia</taxon>
        <taxon>Methanosarcinales</taxon>
        <taxon>Methanosarcinaceae</taxon>
        <taxon>Methanosarcina</taxon>
    </lineage>
</organism>
<dbReference type="KEGG" id="mmaz:MmTuc01_1987"/>
<accession>M1Q4S4</accession>
<dbReference type="HOGENOM" id="CLU_3338460_0_0_2"/>
<evidence type="ECO:0000313" key="1">
    <source>
        <dbReference type="EMBL" id="AGF97320.1"/>
    </source>
</evidence>
<dbReference type="BioCyc" id="MMAZ1236903:G139K-1895-MONOMER"/>
<reference evidence="1 2" key="1">
    <citation type="journal article" date="2013" name="Genome Announc.">
        <title>Complete Genome of a Methanosarcina mazei Strain Isolated from Sediment Samples from an Amazonian Flooded Area.</title>
        <authorList>
            <person name="Assis das Gracas D."/>
            <person name="Thiago Juca Ramos R."/>
            <person name="Vieira Araujo A.C."/>
            <person name="Zahlouth R."/>
            <person name="Ribeiro Carneiro A."/>
            <person name="Souza Lopes T."/>
            <person name="Azevedo Barauna R."/>
            <person name="Azevedo V."/>
            <person name="Cruz Schneider M.P."/>
            <person name="Pellizari V.H."/>
            <person name="Silva A."/>
        </authorList>
    </citation>
    <scope>NUCLEOTIDE SEQUENCE [LARGE SCALE GENOMIC DNA]</scope>
    <source>
        <strain evidence="1 2">Tuc01</strain>
    </source>
</reference>
<dbReference type="EMBL" id="CP004144">
    <property type="protein sequence ID" value="AGF97320.1"/>
    <property type="molecule type" value="Genomic_DNA"/>
</dbReference>
<dbReference type="Proteomes" id="UP000011718">
    <property type="component" value="Chromosome"/>
</dbReference>
<sequence>MRQHREIHFVLLLWKSKQKYLQISKLKFLKFSKNITE</sequence>
<proteinExistence type="predicted"/>